<dbReference type="GO" id="GO:0005829">
    <property type="term" value="C:cytosol"/>
    <property type="evidence" value="ECO:0007669"/>
    <property type="project" value="TreeGrafter"/>
</dbReference>
<gene>
    <name evidence="5" type="ORF">MNBD_GAMMA06-2171</name>
</gene>
<evidence type="ECO:0000256" key="1">
    <source>
        <dbReference type="ARBA" id="ARBA00022679"/>
    </source>
</evidence>
<dbReference type="GO" id="GO:0004674">
    <property type="term" value="F:protein serine/threonine kinase activity"/>
    <property type="evidence" value="ECO:0007669"/>
    <property type="project" value="TreeGrafter"/>
</dbReference>
<organism evidence="5">
    <name type="scientific">hydrothermal vent metagenome</name>
    <dbReference type="NCBI Taxonomy" id="652676"/>
    <lineage>
        <taxon>unclassified sequences</taxon>
        <taxon>metagenomes</taxon>
        <taxon>ecological metagenomes</taxon>
    </lineage>
</organism>
<feature type="domain" description="HipA-like C-terminal" evidence="3">
    <location>
        <begin position="176"/>
        <end position="407"/>
    </location>
</feature>
<evidence type="ECO:0000259" key="3">
    <source>
        <dbReference type="Pfam" id="PF07804"/>
    </source>
</evidence>
<dbReference type="PANTHER" id="PTHR37419:SF8">
    <property type="entry name" value="TOXIN YJJJ"/>
    <property type="match status" value="1"/>
</dbReference>
<keyword evidence="2 5" id="KW-0418">Kinase</keyword>
<dbReference type="Gene3D" id="1.10.1070.20">
    <property type="match status" value="1"/>
</dbReference>
<dbReference type="Pfam" id="PF07804">
    <property type="entry name" value="HipA_C"/>
    <property type="match status" value="1"/>
</dbReference>
<evidence type="ECO:0000313" key="5">
    <source>
        <dbReference type="EMBL" id="VAW51213.1"/>
    </source>
</evidence>
<proteinExistence type="predicted"/>
<protein>
    <submittedName>
        <fullName evidence="5">Toxin HigB / Protein kinase domain of HipA</fullName>
    </submittedName>
</protein>
<dbReference type="InterPro" id="IPR012893">
    <property type="entry name" value="HipA-like_C"/>
</dbReference>
<dbReference type="InterPro" id="IPR052028">
    <property type="entry name" value="HipA_Ser/Thr_kinase"/>
</dbReference>
<dbReference type="InterPro" id="IPR017508">
    <property type="entry name" value="HipA_N1"/>
</dbReference>
<dbReference type="PANTHER" id="PTHR37419">
    <property type="entry name" value="SERINE/THREONINE-PROTEIN KINASE TOXIN HIPA"/>
    <property type="match status" value="1"/>
</dbReference>
<dbReference type="Pfam" id="PF13657">
    <property type="entry name" value="Couple_hipA"/>
    <property type="match status" value="1"/>
</dbReference>
<dbReference type="EMBL" id="UOFD01000025">
    <property type="protein sequence ID" value="VAW51213.1"/>
    <property type="molecule type" value="Genomic_DNA"/>
</dbReference>
<feature type="domain" description="HipA N-terminal subdomain 1" evidence="4">
    <location>
        <begin position="6"/>
        <end position="120"/>
    </location>
</feature>
<sequence>MIKIAYVKIWDHGVGVVAWDNDKGFANFEYDSKFIKLGLNIAPLWMPTESINDGAIFSFPFLNGETYKGLPGLLADTLPDKFGNSIIDAWLARQGRFSADFTPVERLCYTGSRGMGALEFHPIENKTVNKTVSVEVKELMSLAQEMMVSHKDLNTSMDGNEKQKQEALQDIIRVGTSAGGARPKAIIAMNKEDKVLSGQSDVPEGYEHYLLKFDEVNDIELGVPAGYGRIEFAYYKMAKKAGIKMMKSRLLKENGRAHFLTKRFDRIGNEKLHLQSLCGIAHFDFNQAGMYSYEQAFSTMRQLGLTQAEVSQQYSRMVFNVIARNQDDHTKNIAFLMNKEGKWYLSPAYDMTYAHDPKSKWVDQHQMTVNGKRREFIREDLIAVGKSQGIKNHEAIIAKVGEAVSKWDDYAKDAGVKDSRIIEIGDSHRKHLLK</sequence>
<evidence type="ECO:0000259" key="4">
    <source>
        <dbReference type="Pfam" id="PF13657"/>
    </source>
</evidence>
<accession>A0A3B0WFT2</accession>
<name>A0A3B0WFT2_9ZZZZ</name>
<reference evidence="5" key="1">
    <citation type="submission" date="2018-06" db="EMBL/GenBank/DDBJ databases">
        <authorList>
            <person name="Zhirakovskaya E."/>
        </authorList>
    </citation>
    <scope>NUCLEOTIDE SEQUENCE</scope>
</reference>
<keyword evidence="1" id="KW-0808">Transferase</keyword>
<dbReference type="AlphaFoldDB" id="A0A3B0WFT2"/>
<evidence type="ECO:0000256" key="2">
    <source>
        <dbReference type="ARBA" id="ARBA00022777"/>
    </source>
</evidence>